<name>A0ABW3KGV6_9GAMM</name>
<keyword evidence="3" id="KW-1185">Reference proteome</keyword>
<sequence length="71" mass="8273">MSEHESLRKALSWLLEHQTIDGHLIGEASRHFDLSPLDEAFLQQYFVERQHRQPPTSANHTSKKPKNSHND</sequence>
<dbReference type="Proteomes" id="UP001597048">
    <property type="component" value="Unassembled WGS sequence"/>
</dbReference>
<proteinExistence type="predicted"/>
<feature type="region of interest" description="Disordered" evidence="1">
    <location>
        <begin position="46"/>
        <end position="71"/>
    </location>
</feature>
<protein>
    <submittedName>
        <fullName evidence="2">Uncharacterized protein</fullName>
    </submittedName>
</protein>
<accession>A0ABW3KGV6</accession>
<reference evidence="3" key="1">
    <citation type="journal article" date="2019" name="Int. J. Syst. Evol. Microbiol.">
        <title>The Global Catalogue of Microorganisms (GCM) 10K type strain sequencing project: providing services to taxonomists for standard genome sequencing and annotation.</title>
        <authorList>
            <consortium name="The Broad Institute Genomics Platform"/>
            <consortium name="The Broad Institute Genome Sequencing Center for Infectious Disease"/>
            <person name="Wu L."/>
            <person name="Ma J."/>
        </authorList>
    </citation>
    <scope>NUCLEOTIDE SEQUENCE [LARGE SCALE GENOMIC DNA]</scope>
    <source>
        <strain evidence="3">CCUG 60525</strain>
    </source>
</reference>
<gene>
    <name evidence="2" type="ORF">ACFQ1C_09290</name>
</gene>
<evidence type="ECO:0000256" key="1">
    <source>
        <dbReference type="SAM" id="MobiDB-lite"/>
    </source>
</evidence>
<dbReference type="EMBL" id="JBHTJS010000035">
    <property type="protein sequence ID" value="MFD1008345.1"/>
    <property type="molecule type" value="Genomic_DNA"/>
</dbReference>
<evidence type="ECO:0000313" key="2">
    <source>
        <dbReference type="EMBL" id="MFD1008345.1"/>
    </source>
</evidence>
<comment type="caution">
    <text evidence="2">The sequence shown here is derived from an EMBL/GenBank/DDBJ whole genome shotgun (WGS) entry which is preliminary data.</text>
</comment>
<dbReference type="RefSeq" id="WP_379558324.1">
    <property type="nucleotide sequence ID" value="NZ_JBHTJS010000035.1"/>
</dbReference>
<feature type="compositionally biased region" description="Basic residues" evidence="1">
    <location>
        <begin position="61"/>
        <end position="71"/>
    </location>
</feature>
<evidence type="ECO:0000313" key="3">
    <source>
        <dbReference type="Proteomes" id="UP001597048"/>
    </source>
</evidence>
<organism evidence="2 3">
    <name type="scientific">Oceanisphaera ostreae</name>
    <dbReference type="NCBI Taxonomy" id="914151"/>
    <lineage>
        <taxon>Bacteria</taxon>
        <taxon>Pseudomonadati</taxon>
        <taxon>Pseudomonadota</taxon>
        <taxon>Gammaproteobacteria</taxon>
        <taxon>Aeromonadales</taxon>
        <taxon>Aeromonadaceae</taxon>
        <taxon>Oceanisphaera</taxon>
    </lineage>
</organism>